<gene>
    <name evidence="2" type="primary">AVEN_210264_1</name>
    <name evidence="2" type="ORF">TNCT_571041</name>
</gene>
<dbReference type="Proteomes" id="UP000887116">
    <property type="component" value="Unassembled WGS sequence"/>
</dbReference>
<proteinExistence type="predicted"/>
<protein>
    <recommendedName>
        <fullName evidence="4">Transmembrane protein</fullName>
    </recommendedName>
</protein>
<evidence type="ECO:0000313" key="3">
    <source>
        <dbReference type="Proteomes" id="UP000887116"/>
    </source>
</evidence>
<evidence type="ECO:0008006" key="4">
    <source>
        <dbReference type="Google" id="ProtNLM"/>
    </source>
</evidence>
<keyword evidence="3" id="KW-1185">Reference proteome</keyword>
<evidence type="ECO:0000256" key="1">
    <source>
        <dbReference type="SAM" id="Phobius"/>
    </source>
</evidence>
<organism evidence="2 3">
    <name type="scientific">Trichonephila clavata</name>
    <name type="common">Joro spider</name>
    <name type="synonym">Nephila clavata</name>
    <dbReference type="NCBI Taxonomy" id="2740835"/>
    <lineage>
        <taxon>Eukaryota</taxon>
        <taxon>Metazoa</taxon>
        <taxon>Ecdysozoa</taxon>
        <taxon>Arthropoda</taxon>
        <taxon>Chelicerata</taxon>
        <taxon>Arachnida</taxon>
        <taxon>Araneae</taxon>
        <taxon>Araneomorphae</taxon>
        <taxon>Entelegynae</taxon>
        <taxon>Araneoidea</taxon>
        <taxon>Nephilidae</taxon>
        <taxon>Trichonephila</taxon>
    </lineage>
</organism>
<dbReference type="AlphaFoldDB" id="A0A8X6F7D3"/>
<accession>A0A8X6F7D3</accession>
<sequence length="313" mass="35103">MGYNQTLLNSSQLSSGITYNVYENYDQLLENELQSYFPEPKATFSVTDKYFSKNNLKPQGSSQLLQTSDIYNNNSGFYELASKYDSSKDTKYHSGLNLNQKILKRETKNSGSFKPLNSKNIQPQSNFGDNFAEIRKKNSWNLEKKPDLQMIKKEQQNENSKPILGGLWSSLKKEPSTFLLVSAIPITILLGAILPALTKNMKKIGTSATKTSAIGNKARDFFEEGFLSPIFDGISTFGERALENPSCVQRIFCETTKSYSPNAIGSNLLLKLLTKASSFIDESYLRNFGVKTLFDSMVNGNCEKVPCLNLNIF</sequence>
<evidence type="ECO:0000313" key="2">
    <source>
        <dbReference type="EMBL" id="GFQ72938.1"/>
    </source>
</evidence>
<keyword evidence="1" id="KW-0812">Transmembrane</keyword>
<comment type="caution">
    <text evidence="2">The sequence shown here is derived from an EMBL/GenBank/DDBJ whole genome shotgun (WGS) entry which is preliminary data.</text>
</comment>
<feature type="transmembrane region" description="Helical" evidence="1">
    <location>
        <begin position="178"/>
        <end position="197"/>
    </location>
</feature>
<reference evidence="2" key="1">
    <citation type="submission" date="2020-07" db="EMBL/GenBank/DDBJ databases">
        <title>Multicomponent nature underlies the extraordinary mechanical properties of spider dragline silk.</title>
        <authorList>
            <person name="Kono N."/>
            <person name="Nakamura H."/>
            <person name="Mori M."/>
            <person name="Yoshida Y."/>
            <person name="Ohtoshi R."/>
            <person name="Malay A.D."/>
            <person name="Moran D.A.P."/>
            <person name="Tomita M."/>
            <person name="Numata K."/>
            <person name="Arakawa K."/>
        </authorList>
    </citation>
    <scope>NUCLEOTIDE SEQUENCE</scope>
</reference>
<keyword evidence="1" id="KW-0472">Membrane</keyword>
<name>A0A8X6F7D3_TRICU</name>
<keyword evidence="1" id="KW-1133">Transmembrane helix</keyword>
<dbReference type="EMBL" id="BMAO01021226">
    <property type="protein sequence ID" value="GFQ72938.1"/>
    <property type="molecule type" value="Genomic_DNA"/>
</dbReference>
<dbReference type="OrthoDB" id="6424608at2759"/>